<dbReference type="Pfam" id="PF00069">
    <property type="entry name" value="Pkinase"/>
    <property type="match status" value="1"/>
</dbReference>
<protein>
    <submittedName>
        <fullName evidence="7">Protein kinase</fullName>
    </submittedName>
</protein>
<dbReference type="PROSITE" id="PS50011">
    <property type="entry name" value="PROTEIN_KINASE_DOM"/>
    <property type="match status" value="1"/>
</dbReference>
<evidence type="ECO:0000259" key="6">
    <source>
        <dbReference type="PROSITE" id="PS50011"/>
    </source>
</evidence>
<evidence type="ECO:0000313" key="8">
    <source>
        <dbReference type="Proteomes" id="UP001217838"/>
    </source>
</evidence>
<dbReference type="Gene3D" id="3.30.200.20">
    <property type="entry name" value="Phosphorylase Kinase, domain 1"/>
    <property type="match status" value="1"/>
</dbReference>
<evidence type="ECO:0000256" key="4">
    <source>
        <dbReference type="ARBA" id="ARBA00022840"/>
    </source>
</evidence>
<dbReference type="PANTHER" id="PTHR43289">
    <property type="entry name" value="MITOGEN-ACTIVATED PROTEIN KINASE KINASE KINASE 20-RELATED"/>
    <property type="match status" value="1"/>
</dbReference>
<comment type="caution">
    <text evidence="7">The sequence shown here is derived from an EMBL/GenBank/DDBJ whole genome shotgun (WGS) entry which is preliminary data.</text>
</comment>
<dbReference type="SMART" id="SM00220">
    <property type="entry name" value="S_TKc"/>
    <property type="match status" value="1"/>
</dbReference>
<keyword evidence="4" id="KW-0067">ATP-binding</keyword>
<feature type="region of interest" description="Disordered" evidence="5">
    <location>
        <begin position="24"/>
        <end position="65"/>
    </location>
</feature>
<organism evidence="7 8">
    <name type="scientific">Nannocystis radixulma</name>
    <dbReference type="NCBI Taxonomy" id="2995305"/>
    <lineage>
        <taxon>Bacteria</taxon>
        <taxon>Pseudomonadati</taxon>
        <taxon>Myxococcota</taxon>
        <taxon>Polyangia</taxon>
        <taxon>Nannocystales</taxon>
        <taxon>Nannocystaceae</taxon>
        <taxon>Nannocystis</taxon>
    </lineage>
</organism>
<dbReference type="InterPro" id="IPR000719">
    <property type="entry name" value="Prot_kinase_dom"/>
</dbReference>
<dbReference type="Proteomes" id="UP001217838">
    <property type="component" value="Unassembled WGS sequence"/>
</dbReference>
<dbReference type="PANTHER" id="PTHR43289:SF6">
    <property type="entry name" value="SERINE_THREONINE-PROTEIN KINASE NEKL-3"/>
    <property type="match status" value="1"/>
</dbReference>
<evidence type="ECO:0000256" key="2">
    <source>
        <dbReference type="ARBA" id="ARBA00022741"/>
    </source>
</evidence>
<dbReference type="SUPFAM" id="SSF82171">
    <property type="entry name" value="DPP6 N-terminal domain-like"/>
    <property type="match status" value="1"/>
</dbReference>
<evidence type="ECO:0000256" key="5">
    <source>
        <dbReference type="SAM" id="MobiDB-lite"/>
    </source>
</evidence>
<dbReference type="SUPFAM" id="SSF75011">
    <property type="entry name" value="3-carboxy-cis,cis-mucoante lactonizing enzyme"/>
    <property type="match status" value="1"/>
</dbReference>
<keyword evidence="3 7" id="KW-0418">Kinase</keyword>
<evidence type="ECO:0000256" key="1">
    <source>
        <dbReference type="ARBA" id="ARBA00022679"/>
    </source>
</evidence>
<keyword evidence="2" id="KW-0547">Nucleotide-binding</keyword>
<dbReference type="CDD" id="cd14014">
    <property type="entry name" value="STKc_PknB_like"/>
    <property type="match status" value="1"/>
</dbReference>
<evidence type="ECO:0000256" key="3">
    <source>
        <dbReference type="ARBA" id="ARBA00022777"/>
    </source>
</evidence>
<keyword evidence="8" id="KW-1185">Reference proteome</keyword>
<gene>
    <name evidence="7" type="ORF">POL58_42055</name>
</gene>
<dbReference type="EMBL" id="JAQNDN010000024">
    <property type="protein sequence ID" value="MDC0674408.1"/>
    <property type="molecule type" value="Genomic_DNA"/>
</dbReference>
<dbReference type="SUPFAM" id="SSF56112">
    <property type="entry name" value="Protein kinase-like (PK-like)"/>
    <property type="match status" value="1"/>
</dbReference>
<dbReference type="PROSITE" id="PS00108">
    <property type="entry name" value="PROTEIN_KINASE_ST"/>
    <property type="match status" value="1"/>
</dbReference>
<dbReference type="InterPro" id="IPR008271">
    <property type="entry name" value="Ser/Thr_kinase_AS"/>
</dbReference>
<feature type="domain" description="Protein kinase" evidence="6">
    <location>
        <begin position="66"/>
        <end position="344"/>
    </location>
</feature>
<accession>A0ABT5BLW9</accession>
<sequence length="1183" mass="124916">MPQLAARPALPASHVVRAAQDRLLDRIAGAPEPTKPDHGLPSVLDTPTSWPGPTHAPGQPESDDRYEFGEAFATGGLGVVRRARDRRLGRTVAVKELLRTDAAAEHRFALEAAITARLQHPGIVPLYDIGRHATGEPYYCMKLVEGQTLEHEIRRRPQLAERLALIEHVIAAADAVAYAHRHGVIHRDLKPANILVGELGEAVVIDWGLAKDTTGAIADTLSEPPPTPTANGTISTMTEHGTVLGTLRYMPPEQARGEAVDARGDVFALGAVLYHVLAGEPPYTGVDSRVLATRVAEGAIDDLRRLCPDAPRELVAIAQRAMAPRPDDRYPGAEALADDLRRFLTGRLVGAHRYSTGEVVRLWLRRHRAVVGVAAASLAALAVGGAVAVQNIRHQRDAAASAQTAAESAQTAAESALVVARRQVGEALLAQARTALDVDLAGALTTLAQLDLSDQTVARRARLLALAAESRGAPSRVLRGHKRPVQQVVALSDGALVSVDVAGDVWKWDPRAGTGAPLFDLGEQGVLLAAARDVPAFAAIGSRSARVEHDGASQIVDTSVAERSVLHADEYRWQMSPGGETLAALREPVTLKGDARPPAYLWDMSQRTATLSVIPGKSGVGAALGPDGRTVAHDDPDRAAFLHADGKSTAMPAIQTPLEFSSSGAHLVAWAADEPPSQVAYTLATREVHPLGRQVMALAPDDHAVVVDFDSFTEQAELSLHSLATGEPRWTRTPVDSTSVQEWGLAGKFDVVVDPHGDGLALRTPEYWLLGSQTDGALPRRLDTGARRHAVWTTGGRFALAHHTEIHVWDPAPVHPGAQGLADLEVDVVSRDGTRALVHTRAARTPVLRNMLDGTSSEVACRVGVEVTRRTVIGLGNAGLGGDDGVKKAVDAQGRVLFVDADGKACLADAAGAHVFALPDSTDHLALADAGPALAAGFADGAVLVWRDVAATPRRWELGAAIAELALTPAGDGVVAHTRAGKVFALTPADDVPREIAVLDPGPPPTFFHPRAAVAVIPLPGQDAIAIHDFVAGTTKRRELILPTAPVAAYAPSGATLAVAVAGRRVLLLHGADDPGRELVLPDEARGLAFVGEDELAVLGESGALIRVDTVIGESAVIREGWTESFTDWSVHFRMNLVAAPSGATHLLAETYFSVTTHPADAVPRSEALAEWLQTRQAGLTGD</sequence>
<dbReference type="Gene3D" id="1.10.510.10">
    <property type="entry name" value="Transferase(Phosphotransferase) domain 1"/>
    <property type="match status" value="1"/>
</dbReference>
<name>A0ABT5BLW9_9BACT</name>
<dbReference type="RefSeq" id="WP_272008621.1">
    <property type="nucleotide sequence ID" value="NZ_JAQNDN010000024.1"/>
</dbReference>
<keyword evidence="1" id="KW-0808">Transferase</keyword>
<proteinExistence type="predicted"/>
<evidence type="ECO:0000313" key="7">
    <source>
        <dbReference type="EMBL" id="MDC0674408.1"/>
    </source>
</evidence>
<reference evidence="7 8" key="1">
    <citation type="submission" date="2022-11" db="EMBL/GenBank/DDBJ databases">
        <title>Minimal conservation of predation-associated metabolite biosynthetic gene clusters underscores biosynthetic potential of Myxococcota including descriptions for ten novel species: Archangium lansinium sp. nov., Myxococcus landrumus sp. nov., Nannocystis bai.</title>
        <authorList>
            <person name="Ahearne A."/>
            <person name="Stevens C."/>
            <person name="Dowd S."/>
        </authorList>
    </citation>
    <scope>NUCLEOTIDE SEQUENCE [LARGE SCALE GENOMIC DNA]</scope>
    <source>
        <strain evidence="7 8">NCELM</strain>
    </source>
</reference>
<dbReference type="InterPro" id="IPR011009">
    <property type="entry name" value="Kinase-like_dom_sf"/>
</dbReference>
<dbReference type="GO" id="GO:0016301">
    <property type="term" value="F:kinase activity"/>
    <property type="evidence" value="ECO:0007669"/>
    <property type="project" value="UniProtKB-KW"/>
</dbReference>